<dbReference type="EMBL" id="DOGS01000168">
    <property type="protein sequence ID" value="HBQ48880.1"/>
    <property type="molecule type" value="Genomic_DNA"/>
</dbReference>
<dbReference type="OrthoDB" id="9807407at2"/>
<gene>
    <name evidence="2" type="ORF">DCG65_02270</name>
    <name evidence="3" type="ORF">DD728_08340</name>
    <name evidence="4" type="ORF">HY36_00270</name>
</gene>
<evidence type="ECO:0000313" key="6">
    <source>
        <dbReference type="Proteomes" id="UP000259173"/>
    </source>
</evidence>
<dbReference type="PROSITE" id="PS51819">
    <property type="entry name" value="VOC"/>
    <property type="match status" value="1"/>
</dbReference>
<dbReference type="CDD" id="cd07262">
    <property type="entry name" value="VOC_like"/>
    <property type="match status" value="1"/>
</dbReference>
<dbReference type="Proteomes" id="UP000024547">
    <property type="component" value="Unassembled WGS sequence"/>
</dbReference>
<dbReference type="PANTHER" id="PTHR35006:SF1">
    <property type="entry name" value="BLL2941 PROTEIN"/>
    <property type="match status" value="1"/>
</dbReference>
<sequence>MLTHIMMGATNPKASIAFYQAALGAVGVTATVSPDDRAYFSKDGLMLIVARPADGKDATCANGLTIGFRAQSAEEVDAFHKAGIEAGGTDEGAPGLRPNAPGKAYGAYLRDPDGNKICAFCQLAE</sequence>
<accession>A0A059EAA3</accession>
<name>A0A059EAA3_9PROT</name>
<protein>
    <submittedName>
        <fullName evidence="2">VOC family protein</fullName>
    </submittedName>
</protein>
<dbReference type="Proteomes" id="UP000259173">
    <property type="component" value="Unassembled WGS sequence"/>
</dbReference>
<evidence type="ECO:0000313" key="5">
    <source>
        <dbReference type="Proteomes" id="UP000024547"/>
    </source>
</evidence>
<evidence type="ECO:0000313" key="7">
    <source>
        <dbReference type="Proteomes" id="UP000263957"/>
    </source>
</evidence>
<reference evidence="6 7" key="2">
    <citation type="journal article" date="2018" name="Nat. Biotechnol.">
        <title>A standardized bacterial taxonomy based on genome phylogeny substantially revises the tree of life.</title>
        <authorList>
            <person name="Parks D.H."/>
            <person name="Chuvochina M."/>
            <person name="Waite D.W."/>
            <person name="Rinke C."/>
            <person name="Skarshewski A."/>
            <person name="Chaumeil P.A."/>
            <person name="Hugenholtz P."/>
        </authorList>
    </citation>
    <scope>NUCLEOTIDE SEQUENCE [LARGE SCALE GENOMIC DNA]</scope>
    <source>
        <strain evidence="3">UBA10378</strain>
        <strain evidence="2">UBA8557</strain>
    </source>
</reference>
<dbReference type="Proteomes" id="UP000263957">
    <property type="component" value="Unassembled WGS sequence"/>
</dbReference>
<dbReference type="RefSeq" id="WP_035546691.1">
    <property type="nucleotide sequence ID" value="NZ_AWFH01000001.1"/>
</dbReference>
<organism evidence="4 5">
    <name type="scientific">Hyphomonas atlantica</name>
    <dbReference type="NCBI Taxonomy" id="1280948"/>
    <lineage>
        <taxon>Bacteria</taxon>
        <taxon>Pseudomonadati</taxon>
        <taxon>Pseudomonadota</taxon>
        <taxon>Alphaproteobacteria</taxon>
        <taxon>Hyphomonadales</taxon>
        <taxon>Hyphomonadaceae</taxon>
        <taxon>Hyphomonas</taxon>
    </lineage>
</organism>
<evidence type="ECO:0000259" key="1">
    <source>
        <dbReference type="PROSITE" id="PS51819"/>
    </source>
</evidence>
<dbReference type="PANTHER" id="PTHR35006">
    <property type="entry name" value="GLYOXALASE FAMILY PROTEIN (AFU_ORTHOLOGUE AFUA_5G14830)"/>
    <property type="match status" value="1"/>
</dbReference>
<dbReference type="eggNOG" id="COG0346">
    <property type="taxonomic scope" value="Bacteria"/>
</dbReference>
<feature type="domain" description="VOC" evidence="1">
    <location>
        <begin position="1"/>
        <end position="122"/>
    </location>
</feature>
<dbReference type="InterPro" id="IPR004360">
    <property type="entry name" value="Glyas_Fos-R_dOase_dom"/>
</dbReference>
<dbReference type="EMBL" id="AWFH01000001">
    <property type="protein sequence ID" value="KCZ64839.1"/>
    <property type="molecule type" value="Genomic_DNA"/>
</dbReference>
<reference evidence="4 5" key="1">
    <citation type="journal article" date="2014" name="Antonie Van Leeuwenhoek">
        <title>Hyphomonas beringensis sp. nov. and Hyphomonas chukchiensis sp. nov., isolated from surface seawater of the Bering Sea and Chukchi Sea.</title>
        <authorList>
            <person name="Li C."/>
            <person name="Lai Q."/>
            <person name="Li G."/>
            <person name="Dong C."/>
            <person name="Wang J."/>
            <person name="Liao Y."/>
            <person name="Shao Z."/>
        </authorList>
    </citation>
    <scope>NUCLEOTIDE SEQUENCE [LARGE SCALE GENOMIC DNA]</scope>
    <source>
        <strain evidence="4 5">22II1-22F38</strain>
    </source>
</reference>
<dbReference type="EMBL" id="DMBR01000070">
    <property type="protein sequence ID" value="HAE93357.1"/>
    <property type="molecule type" value="Genomic_DNA"/>
</dbReference>
<dbReference type="SUPFAM" id="SSF54593">
    <property type="entry name" value="Glyoxalase/Bleomycin resistance protein/Dihydroxybiphenyl dioxygenase"/>
    <property type="match status" value="1"/>
</dbReference>
<dbReference type="AlphaFoldDB" id="A0A059EAA3"/>
<dbReference type="GeneID" id="92500023"/>
<evidence type="ECO:0000313" key="3">
    <source>
        <dbReference type="EMBL" id="HBQ48880.1"/>
    </source>
</evidence>
<comment type="caution">
    <text evidence="4">The sequence shown here is derived from an EMBL/GenBank/DDBJ whole genome shotgun (WGS) entry which is preliminary data.</text>
</comment>
<evidence type="ECO:0000313" key="2">
    <source>
        <dbReference type="EMBL" id="HAE93357.1"/>
    </source>
</evidence>
<keyword evidence="5" id="KW-1185">Reference proteome</keyword>
<dbReference type="STRING" id="1280948.HY36_00270"/>
<dbReference type="InterPro" id="IPR037523">
    <property type="entry name" value="VOC_core"/>
</dbReference>
<proteinExistence type="predicted"/>
<dbReference type="Gene3D" id="3.10.180.10">
    <property type="entry name" value="2,3-Dihydroxybiphenyl 1,2-Dioxygenase, domain 1"/>
    <property type="match status" value="1"/>
</dbReference>
<dbReference type="InterPro" id="IPR029068">
    <property type="entry name" value="Glyas_Bleomycin-R_OHBP_Dase"/>
</dbReference>
<evidence type="ECO:0000313" key="4">
    <source>
        <dbReference type="EMBL" id="KCZ64839.1"/>
    </source>
</evidence>
<dbReference type="Pfam" id="PF00903">
    <property type="entry name" value="Glyoxalase"/>
    <property type="match status" value="1"/>
</dbReference>
<dbReference type="PATRIC" id="fig|1280948.3.peg.56"/>